<feature type="signal peptide" evidence="2">
    <location>
        <begin position="1"/>
        <end position="27"/>
    </location>
</feature>
<dbReference type="OrthoDB" id="5515651at2"/>
<evidence type="ECO:0008006" key="5">
    <source>
        <dbReference type="Google" id="ProtNLM"/>
    </source>
</evidence>
<keyword evidence="2" id="KW-0732">Signal</keyword>
<evidence type="ECO:0000256" key="1">
    <source>
        <dbReference type="SAM" id="MobiDB-lite"/>
    </source>
</evidence>
<proteinExistence type="predicted"/>
<dbReference type="Proteomes" id="UP000005801">
    <property type="component" value="Unassembled WGS sequence"/>
</dbReference>
<evidence type="ECO:0000256" key="2">
    <source>
        <dbReference type="SAM" id="SignalP"/>
    </source>
</evidence>
<feature type="region of interest" description="Disordered" evidence="1">
    <location>
        <begin position="179"/>
        <end position="219"/>
    </location>
</feature>
<dbReference type="AlphaFoldDB" id="A6G7Q9"/>
<dbReference type="STRING" id="391625.PPSIR1_34507"/>
<dbReference type="EMBL" id="ABCS01000035">
    <property type="protein sequence ID" value="EDM78137.1"/>
    <property type="molecule type" value="Genomic_DNA"/>
</dbReference>
<feature type="chain" id="PRO_5002697626" description="Lipoprotein" evidence="2">
    <location>
        <begin position="28"/>
        <end position="219"/>
    </location>
</feature>
<evidence type="ECO:0000313" key="4">
    <source>
        <dbReference type="Proteomes" id="UP000005801"/>
    </source>
</evidence>
<feature type="compositionally biased region" description="Acidic residues" evidence="1">
    <location>
        <begin position="207"/>
        <end position="219"/>
    </location>
</feature>
<comment type="caution">
    <text evidence="3">The sequence shown here is derived from an EMBL/GenBank/DDBJ whole genome shotgun (WGS) entry which is preliminary data.</text>
</comment>
<gene>
    <name evidence="3" type="ORF">PPSIR1_34507</name>
</gene>
<protein>
    <recommendedName>
        <fullName evidence="5">Lipoprotein</fullName>
    </recommendedName>
</protein>
<sequence>MLSRLSNLSRLSTLACLGGAFLLSTLATGCASFKLKDPPPGFIQVSESHWSGDAELRMKAPDNVGLNITTFENRVGGTLELWADDLVKKFAQRGYTLTKQTAVESANGVAGTRFDFRYTPAGSSMSKFYTAVLFVTDEWRVVVQLAGEAKLAKDHEQDLDGILGQIKIRGCKAGERTCKGPQPGDFTAIAKGPKVAEEAEPAPEAAPAEESEADDAPAG</sequence>
<dbReference type="PROSITE" id="PS51257">
    <property type="entry name" value="PROKAR_LIPOPROTEIN"/>
    <property type="match status" value="1"/>
</dbReference>
<name>A6G7Q9_9BACT</name>
<dbReference type="Gene3D" id="3.40.1000.10">
    <property type="entry name" value="Mog1/PsbP, alpha/beta/alpha sandwich"/>
    <property type="match status" value="1"/>
</dbReference>
<evidence type="ECO:0000313" key="3">
    <source>
        <dbReference type="EMBL" id="EDM78137.1"/>
    </source>
</evidence>
<keyword evidence="4" id="KW-1185">Reference proteome</keyword>
<organism evidence="3 4">
    <name type="scientific">Plesiocystis pacifica SIR-1</name>
    <dbReference type="NCBI Taxonomy" id="391625"/>
    <lineage>
        <taxon>Bacteria</taxon>
        <taxon>Pseudomonadati</taxon>
        <taxon>Myxococcota</taxon>
        <taxon>Polyangia</taxon>
        <taxon>Nannocystales</taxon>
        <taxon>Nannocystaceae</taxon>
        <taxon>Plesiocystis</taxon>
    </lineage>
</organism>
<reference evidence="3 4" key="1">
    <citation type="submission" date="2007-06" db="EMBL/GenBank/DDBJ databases">
        <authorList>
            <person name="Shimkets L."/>
            <person name="Ferriera S."/>
            <person name="Johnson J."/>
            <person name="Kravitz S."/>
            <person name="Beeson K."/>
            <person name="Sutton G."/>
            <person name="Rogers Y.-H."/>
            <person name="Friedman R."/>
            <person name="Frazier M."/>
            <person name="Venter J.C."/>
        </authorList>
    </citation>
    <scope>NUCLEOTIDE SEQUENCE [LARGE SCALE GENOMIC DNA]</scope>
    <source>
        <strain evidence="3 4">SIR-1</strain>
    </source>
</reference>
<dbReference type="RefSeq" id="WP_006972754.1">
    <property type="nucleotide sequence ID" value="NZ_ABCS01000035.1"/>
</dbReference>
<accession>A6G7Q9</accession>